<protein>
    <submittedName>
        <fullName evidence="5">PucR family transcriptional regulator ligand-binding domain-containing protein</fullName>
    </submittedName>
</protein>
<evidence type="ECO:0000259" key="2">
    <source>
        <dbReference type="Pfam" id="PF07905"/>
    </source>
</evidence>
<dbReference type="Pfam" id="PF17853">
    <property type="entry name" value="GGDEF_2"/>
    <property type="match status" value="1"/>
</dbReference>
<feature type="domain" description="Purine catabolism PurC-like" evidence="2">
    <location>
        <begin position="7"/>
        <end position="126"/>
    </location>
</feature>
<name>A0A9J6REP6_9BACI</name>
<sequence length="562" mass="64354">MGLVVREVLELPIFNTSTVKAGEVCVDESKIEWVSVMEAPVENFVRKNEFVLTTGIGCKNDPEALTTFVQDVVQSGASVLAFATGRYIYDLPESILTIASEAKLIILDIPWEVRFGDIVAMIMGKITADKQDEREQAEIVRQQLVNCVLSDKGLQDIAQVLYKHVQLSVCLTDQYLFIRGSQFFSEQWLEPFQSGLEGQRIIDQDDQLVVAHPVYYLLEAYHIENQIIYRLPIINNHKTQGYLFVHATTTSQLSWFVMNVLEHALTACALYFVKENAIELTEVRLKDNFILQLAKQKKTLDSKLIAKADLLGYDLMRDYVCLVGDIHYQGSIKQYENDRPENSSLQSQNYAIQKEITYAGKLFEVKTMTTFDDGNVITFLEAPADHYMEIANQFLDKVERRLSALLKGIVMSWGIAAPSQEKTPFYSSYQKAKIALDIGIEREGHGTRTLYEDTKVDRLLMTFAQQPDVYRVVQQTLNDLLVYDQKRQTDLVHTFEVYSQFKGNVSQTARALNLHRQSLLHRLKNIETLTNLSLDNADDSFLLELSVRLWKLKQLNTRERDQ</sequence>
<feature type="domain" description="CdaR GGDEF-like" evidence="4">
    <location>
        <begin position="301"/>
        <end position="438"/>
    </location>
</feature>
<dbReference type="Proteomes" id="UP001084197">
    <property type="component" value="Unassembled WGS sequence"/>
</dbReference>
<dbReference type="InterPro" id="IPR025736">
    <property type="entry name" value="PucR_C-HTH_dom"/>
</dbReference>
<dbReference type="InterPro" id="IPR051448">
    <property type="entry name" value="CdaR-like_regulators"/>
</dbReference>
<evidence type="ECO:0000259" key="3">
    <source>
        <dbReference type="Pfam" id="PF13556"/>
    </source>
</evidence>
<dbReference type="Pfam" id="PF07905">
    <property type="entry name" value="PucR"/>
    <property type="match status" value="1"/>
</dbReference>
<comment type="caution">
    <text evidence="5">The sequence shown here is derived from an EMBL/GenBank/DDBJ whole genome shotgun (WGS) entry which is preliminary data.</text>
</comment>
<reference evidence="5" key="1">
    <citation type="submission" date="2022-11" db="EMBL/GenBank/DDBJ databases">
        <title>WGS of Natronobacillus azotifigens 24KS-1, an anaerobic diazotrophic haloalkaliphile from soda-rich habitats.</title>
        <authorList>
            <person name="Sorokin D.Y."/>
            <person name="Merkel A.Y."/>
        </authorList>
    </citation>
    <scope>NUCLEOTIDE SEQUENCE</scope>
    <source>
        <strain evidence="5">24KS-1</strain>
    </source>
</reference>
<evidence type="ECO:0000259" key="4">
    <source>
        <dbReference type="Pfam" id="PF17853"/>
    </source>
</evidence>
<evidence type="ECO:0000313" key="5">
    <source>
        <dbReference type="EMBL" id="MCZ0704226.1"/>
    </source>
</evidence>
<evidence type="ECO:0000256" key="1">
    <source>
        <dbReference type="ARBA" id="ARBA00006754"/>
    </source>
</evidence>
<dbReference type="InterPro" id="IPR012914">
    <property type="entry name" value="PucR_dom"/>
</dbReference>
<organism evidence="5 6">
    <name type="scientific">Natronobacillus azotifigens</name>
    <dbReference type="NCBI Taxonomy" id="472978"/>
    <lineage>
        <taxon>Bacteria</taxon>
        <taxon>Bacillati</taxon>
        <taxon>Bacillota</taxon>
        <taxon>Bacilli</taxon>
        <taxon>Bacillales</taxon>
        <taxon>Bacillaceae</taxon>
        <taxon>Natronobacillus</taxon>
    </lineage>
</organism>
<dbReference type="PANTHER" id="PTHR33744">
    <property type="entry name" value="CARBOHYDRATE DIACID REGULATOR"/>
    <property type="match status" value="1"/>
</dbReference>
<dbReference type="PANTHER" id="PTHR33744:SF1">
    <property type="entry name" value="DNA-BINDING TRANSCRIPTIONAL ACTIVATOR ADER"/>
    <property type="match status" value="1"/>
</dbReference>
<evidence type="ECO:0000313" key="6">
    <source>
        <dbReference type="Proteomes" id="UP001084197"/>
    </source>
</evidence>
<dbReference type="InterPro" id="IPR042070">
    <property type="entry name" value="PucR_C-HTH_sf"/>
</dbReference>
<dbReference type="AlphaFoldDB" id="A0A9J6REP6"/>
<keyword evidence="6" id="KW-1185">Reference proteome</keyword>
<dbReference type="InterPro" id="IPR041522">
    <property type="entry name" value="CdaR_GGDEF"/>
</dbReference>
<dbReference type="EMBL" id="JAPRAT010000030">
    <property type="protein sequence ID" value="MCZ0704226.1"/>
    <property type="molecule type" value="Genomic_DNA"/>
</dbReference>
<dbReference type="Gene3D" id="1.10.10.2840">
    <property type="entry name" value="PucR C-terminal helix-turn-helix domain"/>
    <property type="match status" value="1"/>
</dbReference>
<accession>A0A9J6REP6</accession>
<gene>
    <name evidence="5" type="ORF">OWO01_13525</name>
</gene>
<proteinExistence type="inferred from homology"/>
<comment type="similarity">
    <text evidence="1">Belongs to the CdaR family.</text>
</comment>
<dbReference type="RefSeq" id="WP_268780996.1">
    <property type="nucleotide sequence ID" value="NZ_JAPRAT010000030.1"/>
</dbReference>
<dbReference type="Pfam" id="PF13556">
    <property type="entry name" value="HTH_30"/>
    <property type="match status" value="1"/>
</dbReference>
<feature type="domain" description="PucR C-terminal helix-turn-helix" evidence="3">
    <location>
        <begin position="491"/>
        <end position="548"/>
    </location>
</feature>